<dbReference type="GO" id="GO:0004867">
    <property type="term" value="F:serine-type endopeptidase inhibitor activity"/>
    <property type="evidence" value="ECO:0007669"/>
    <property type="project" value="InterPro"/>
</dbReference>
<feature type="domain" description="BPTI/Kunitz inhibitor" evidence="2">
    <location>
        <begin position="27"/>
        <end position="77"/>
    </location>
</feature>
<keyword evidence="1" id="KW-0732">Signal</keyword>
<dbReference type="InterPro" id="IPR002223">
    <property type="entry name" value="Kunitz_BPTI"/>
</dbReference>
<evidence type="ECO:0000256" key="1">
    <source>
        <dbReference type="SAM" id="SignalP"/>
    </source>
</evidence>
<dbReference type="AlphaFoldDB" id="A0A6P4JAG7"/>
<dbReference type="PROSITE" id="PS00280">
    <property type="entry name" value="BPTI_KUNITZ_1"/>
    <property type="match status" value="1"/>
</dbReference>
<evidence type="ECO:0000313" key="3">
    <source>
        <dbReference type="Proteomes" id="UP001652661"/>
    </source>
</evidence>
<feature type="chain" id="PRO_5028414758" evidence="1">
    <location>
        <begin position="20"/>
        <end position="110"/>
    </location>
</feature>
<dbReference type="GeneID" id="108086152"/>
<name>A0A6P4JAG7_DROKI</name>
<dbReference type="InterPro" id="IPR020901">
    <property type="entry name" value="Prtase_inh_Kunz-CS"/>
</dbReference>
<dbReference type="SUPFAM" id="SSF57362">
    <property type="entry name" value="BPTI-like"/>
    <property type="match status" value="1"/>
</dbReference>
<dbReference type="InterPro" id="IPR036880">
    <property type="entry name" value="Kunitz_BPTI_sf"/>
</dbReference>
<proteinExistence type="predicted"/>
<dbReference type="OrthoDB" id="7846539at2759"/>
<dbReference type="Pfam" id="PF00014">
    <property type="entry name" value="Kunitz_BPTI"/>
    <property type="match status" value="1"/>
</dbReference>
<dbReference type="Gene3D" id="4.10.410.10">
    <property type="entry name" value="Pancreatic trypsin inhibitor Kunitz domain"/>
    <property type="match status" value="1"/>
</dbReference>
<accession>A0A6P4JAG7</accession>
<keyword evidence="3" id="KW-1185">Reference proteome</keyword>
<gene>
    <name evidence="4" type="primary">LOC108086152</name>
</gene>
<reference evidence="3" key="1">
    <citation type="submission" date="2025-05" db="UniProtKB">
        <authorList>
            <consortium name="RefSeq"/>
        </authorList>
    </citation>
    <scope>NUCLEOTIDE SEQUENCE [LARGE SCALE GENOMIC DNA]</scope>
    <source>
        <strain evidence="3">14028-0561.14</strain>
    </source>
</reference>
<organism evidence="3 4">
    <name type="scientific">Drosophila kikkawai</name>
    <name type="common">Fruit fly</name>
    <dbReference type="NCBI Taxonomy" id="30033"/>
    <lineage>
        <taxon>Eukaryota</taxon>
        <taxon>Metazoa</taxon>
        <taxon>Ecdysozoa</taxon>
        <taxon>Arthropoda</taxon>
        <taxon>Hexapoda</taxon>
        <taxon>Insecta</taxon>
        <taxon>Pterygota</taxon>
        <taxon>Neoptera</taxon>
        <taxon>Endopterygota</taxon>
        <taxon>Diptera</taxon>
        <taxon>Brachycera</taxon>
        <taxon>Muscomorpha</taxon>
        <taxon>Ephydroidea</taxon>
        <taxon>Drosophilidae</taxon>
        <taxon>Drosophila</taxon>
        <taxon>Sophophora</taxon>
    </lineage>
</organism>
<dbReference type="RefSeq" id="XP_017038502.1">
    <property type="nucleotide sequence ID" value="XM_017183013.3"/>
</dbReference>
<protein>
    <submittedName>
        <fullName evidence="4">Inter-alpha-trypsin inhibitor</fullName>
    </submittedName>
</protein>
<feature type="signal peptide" evidence="1">
    <location>
        <begin position="1"/>
        <end position="19"/>
    </location>
</feature>
<dbReference type="Proteomes" id="UP001652661">
    <property type="component" value="Chromosome 2L"/>
</dbReference>
<dbReference type="PROSITE" id="PS50279">
    <property type="entry name" value="BPTI_KUNITZ_2"/>
    <property type="match status" value="1"/>
</dbReference>
<evidence type="ECO:0000259" key="2">
    <source>
        <dbReference type="PROSITE" id="PS50279"/>
    </source>
</evidence>
<sequence>MKFLLALSFIVVLLGLAQGQLLDINCASEPLVIGPCENRMSGYSYSDLRKRCVNFSARGCDIAGNFFYSRAECEHKCKPIETFEEAPFSFFLERIRSQARNYFSQLFDLP</sequence>
<evidence type="ECO:0000313" key="4">
    <source>
        <dbReference type="RefSeq" id="XP_017038502.1"/>
    </source>
</evidence>
<dbReference type="SMART" id="SM00131">
    <property type="entry name" value="KU"/>
    <property type="match status" value="1"/>
</dbReference>
<reference evidence="4" key="2">
    <citation type="submission" date="2025-08" db="UniProtKB">
        <authorList>
            <consortium name="RefSeq"/>
        </authorList>
    </citation>
    <scope>IDENTIFICATION</scope>
    <source>
        <strain evidence="4">14028-0561.14</strain>
        <tissue evidence="4">Whole fly</tissue>
    </source>
</reference>